<evidence type="ECO:0000313" key="12">
    <source>
        <dbReference type="Proteomes" id="UP000186235"/>
    </source>
</evidence>
<sequence>MHHRTMHHRLTALAAGVGVVVASVGLATTAHADALGPAGAPLSAPSPSPSPTTASPAAPAPDDLSEGQLRALERDLGLDAADVADRLALDAATATVERALSDGLGTAYAGTWVDAEAGAPVVAVTDPAAVADVEAAGATAVVVEHGLAELDDVAARLDATTTPDAVQAWYVDVTTNEVVVESLDPAAAQAFVAASGVDAAAVRTEVLAAPYELTADVRGGDRYITRDPGASSGSACSIGFAVQGGFVTAGHCGAAGKEVLTASWARMGTVQAASFPGHDYAWVRVDAGFSPVPRVNNYAGGTVDVAGSAEAPVGASVCRSGATTGWRCGVIEQKNITVNYGNGDIPGLVRGSACAEGGDSGGSVISGNQAQGVTSGRINDCSNGGKFIYQPVNPILSAYGLSLVTTGGGSGSALVGLAGKCIDVPGSDFSDGKRLQLWTCNGSSAQRWTFEADGTVRAGGRCMDVAWAATADGTALQLANCSGNAAQKFVLSGAGDLVSVLANKCVDVPSSNSADGTKLQIWTCNGTAAQKWRRA</sequence>
<evidence type="ECO:0000259" key="10">
    <source>
        <dbReference type="SMART" id="SM00458"/>
    </source>
</evidence>
<evidence type="ECO:0000256" key="7">
    <source>
        <dbReference type="ARBA" id="ARBA00023157"/>
    </source>
</evidence>
<dbReference type="CDD" id="cd23452">
    <property type="entry name" value="beta-trefoil_Ricin_RPI"/>
    <property type="match status" value="1"/>
</dbReference>
<dbReference type="CDD" id="cd21112">
    <property type="entry name" value="alphaLP-like"/>
    <property type="match status" value="1"/>
</dbReference>
<evidence type="ECO:0000256" key="1">
    <source>
        <dbReference type="ARBA" id="ARBA00007664"/>
    </source>
</evidence>
<comment type="similarity">
    <text evidence="1">Belongs to the peptidase S1 family.</text>
</comment>
<dbReference type="Gene3D" id="3.30.300.50">
    <property type="match status" value="2"/>
</dbReference>
<evidence type="ECO:0000256" key="9">
    <source>
        <dbReference type="SAM" id="SignalP"/>
    </source>
</evidence>
<accession>A0A1N6NID9</accession>
<feature type="domain" description="Ricin B lectin" evidence="10">
    <location>
        <begin position="408"/>
        <end position="535"/>
    </location>
</feature>
<dbReference type="Gene3D" id="2.40.10.10">
    <property type="entry name" value="Trypsin-like serine proteases"/>
    <property type="match status" value="2"/>
</dbReference>
<feature type="signal peptide" evidence="9">
    <location>
        <begin position="1"/>
        <end position="32"/>
    </location>
</feature>
<dbReference type="Proteomes" id="UP000186235">
    <property type="component" value="Unassembled WGS sequence"/>
</dbReference>
<dbReference type="GO" id="GO:0004252">
    <property type="term" value="F:serine-type endopeptidase activity"/>
    <property type="evidence" value="ECO:0007669"/>
    <property type="project" value="InterPro"/>
</dbReference>
<dbReference type="InterPro" id="IPR000772">
    <property type="entry name" value="Ricin_B_lectin"/>
</dbReference>
<dbReference type="SUPFAM" id="SSF54806">
    <property type="entry name" value="Alpha-lytic protease prodomain"/>
    <property type="match status" value="1"/>
</dbReference>
<evidence type="ECO:0000256" key="4">
    <source>
        <dbReference type="ARBA" id="ARBA00022801"/>
    </source>
</evidence>
<protein>
    <submittedName>
        <fullName evidence="11">Streptogrisin C. Serine peptidase. MEROPS family S01A</fullName>
    </submittedName>
</protein>
<dbReference type="PRINTS" id="PR00861">
    <property type="entry name" value="ALYTICPTASE"/>
</dbReference>
<dbReference type="InterPro" id="IPR043504">
    <property type="entry name" value="Peptidase_S1_PA_chymotrypsin"/>
</dbReference>
<keyword evidence="3 9" id="KW-0732">Signal</keyword>
<dbReference type="SUPFAM" id="SSF50370">
    <property type="entry name" value="Ricin B-like lectins"/>
    <property type="match status" value="1"/>
</dbReference>
<evidence type="ECO:0000256" key="8">
    <source>
        <dbReference type="SAM" id="MobiDB-lite"/>
    </source>
</evidence>
<feature type="chain" id="PRO_5012523366" evidence="9">
    <location>
        <begin position="33"/>
        <end position="535"/>
    </location>
</feature>
<keyword evidence="7" id="KW-1015">Disulfide bond</keyword>
<dbReference type="InterPro" id="IPR001316">
    <property type="entry name" value="Pept_S1A_streptogrisin"/>
</dbReference>
<organism evidence="11 12">
    <name type="scientific">Cellulosimicrobium aquatile</name>
    <dbReference type="NCBI Taxonomy" id="1612203"/>
    <lineage>
        <taxon>Bacteria</taxon>
        <taxon>Bacillati</taxon>
        <taxon>Actinomycetota</taxon>
        <taxon>Actinomycetes</taxon>
        <taxon>Micrococcales</taxon>
        <taxon>Promicromonosporaceae</taxon>
        <taxon>Cellulosimicrobium</taxon>
    </lineage>
</organism>
<feature type="region of interest" description="Disordered" evidence="8">
    <location>
        <begin position="38"/>
        <end position="64"/>
    </location>
</feature>
<evidence type="ECO:0000256" key="6">
    <source>
        <dbReference type="ARBA" id="ARBA00023145"/>
    </source>
</evidence>
<dbReference type="PROSITE" id="PS50231">
    <property type="entry name" value="RICIN_B_LECTIN"/>
    <property type="match status" value="1"/>
</dbReference>
<dbReference type="Pfam" id="PF00652">
    <property type="entry name" value="Ricin_B_lectin"/>
    <property type="match status" value="1"/>
</dbReference>
<evidence type="ECO:0000313" key="11">
    <source>
        <dbReference type="EMBL" id="SIP91746.1"/>
    </source>
</evidence>
<gene>
    <name evidence="11" type="ORF">SAMN05518682_0495</name>
</gene>
<dbReference type="InterPro" id="IPR037295">
    <property type="entry name" value="Alpha-lytic_protease_prodomain"/>
</dbReference>
<dbReference type="GO" id="GO:0005576">
    <property type="term" value="C:extracellular region"/>
    <property type="evidence" value="ECO:0007669"/>
    <property type="project" value="InterPro"/>
</dbReference>
<dbReference type="AlphaFoldDB" id="A0A1N6NID9"/>
<keyword evidence="4" id="KW-0378">Hydrolase</keyword>
<dbReference type="InterPro" id="IPR004236">
    <property type="entry name" value="Pept_S1_alpha_lytic"/>
</dbReference>
<proteinExistence type="inferred from homology"/>
<dbReference type="SUPFAM" id="SSF50494">
    <property type="entry name" value="Trypsin-like serine proteases"/>
    <property type="match status" value="1"/>
</dbReference>
<feature type="compositionally biased region" description="Low complexity" evidence="8">
    <location>
        <begin position="51"/>
        <end position="62"/>
    </location>
</feature>
<dbReference type="InterPro" id="IPR035992">
    <property type="entry name" value="Ricin_B-like_lectins"/>
</dbReference>
<dbReference type="InterPro" id="IPR035070">
    <property type="entry name" value="Streptogrisin_prodomain"/>
</dbReference>
<evidence type="ECO:0000256" key="2">
    <source>
        <dbReference type="ARBA" id="ARBA00022670"/>
    </source>
</evidence>
<dbReference type="Gene3D" id="2.80.10.50">
    <property type="match status" value="1"/>
</dbReference>
<evidence type="ECO:0000256" key="5">
    <source>
        <dbReference type="ARBA" id="ARBA00022825"/>
    </source>
</evidence>
<keyword evidence="12" id="KW-1185">Reference proteome</keyword>
<dbReference type="GO" id="GO:0006508">
    <property type="term" value="P:proteolysis"/>
    <property type="evidence" value="ECO:0007669"/>
    <property type="project" value="UniProtKB-KW"/>
</dbReference>
<dbReference type="RefSeq" id="WP_244550361.1">
    <property type="nucleotide sequence ID" value="NZ_FTMI01000001.1"/>
</dbReference>
<dbReference type="EMBL" id="FTMI01000001">
    <property type="protein sequence ID" value="SIP91746.1"/>
    <property type="molecule type" value="Genomic_DNA"/>
</dbReference>
<dbReference type="SMART" id="SM00458">
    <property type="entry name" value="RICIN"/>
    <property type="match status" value="1"/>
</dbReference>
<reference evidence="12" key="1">
    <citation type="submission" date="2017-01" db="EMBL/GenBank/DDBJ databases">
        <authorList>
            <person name="Varghese N."/>
            <person name="Submissions S."/>
        </authorList>
    </citation>
    <scope>NUCLEOTIDE SEQUENCE [LARGE SCALE GENOMIC DNA]</scope>
    <source>
        <strain evidence="12">3bp</strain>
    </source>
</reference>
<dbReference type="Pfam" id="PF02983">
    <property type="entry name" value="Pro_Al_protease"/>
    <property type="match status" value="1"/>
</dbReference>
<dbReference type="InterPro" id="IPR009003">
    <property type="entry name" value="Peptidase_S1_PA"/>
</dbReference>
<evidence type="ECO:0000256" key="3">
    <source>
        <dbReference type="ARBA" id="ARBA00022729"/>
    </source>
</evidence>
<keyword evidence="2" id="KW-0645">Protease</keyword>
<keyword evidence="6" id="KW-0865">Zymogen</keyword>
<keyword evidence="5" id="KW-0720">Serine protease</keyword>
<name>A0A1N6NID9_9MICO</name>